<gene>
    <name evidence="1" type="ORF">NTJ_00094</name>
</gene>
<protein>
    <submittedName>
        <fullName evidence="1">Uncharacterized protein</fullName>
    </submittedName>
</protein>
<sequence>MNQKADYQFGEKRSRWAIRERRSILGGMSRSELGYIGFISELVYWSPATPSARGDLHRLFPPRVLI</sequence>
<dbReference type="Proteomes" id="UP001307889">
    <property type="component" value="Chromosome 1"/>
</dbReference>
<organism evidence="1 2">
    <name type="scientific">Nesidiocoris tenuis</name>
    <dbReference type="NCBI Taxonomy" id="355587"/>
    <lineage>
        <taxon>Eukaryota</taxon>
        <taxon>Metazoa</taxon>
        <taxon>Ecdysozoa</taxon>
        <taxon>Arthropoda</taxon>
        <taxon>Hexapoda</taxon>
        <taxon>Insecta</taxon>
        <taxon>Pterygota</taxon>
        <taxon>Neoptera</taxon>
        <taxon>Paraneoptera</taxon>
        <taxon>Hemiptera</taxon>
        <taxon>Heteroptera</taxon>
        <taxon>Panheteroptera</taxon>
        <taxon>Cimicomorpha</taxon>
        <taxon>Miridae</taxon>
        <taxon>Dicyphina</taxon>
        <taxon>Nesidiocoris</taxon>
    </lineage>
</organism>
<evidence type="ECO:0000313" key="1">
    <source>
        <dbReference type="EMBL" id="BES87289.1"/>
    </source>
</evidence>
<name>A0ABN7A7T3_9HEMI</name>
<dbReference type="EMBL" id="AP028909">
    <property type="protein sequence ID" value="BES87289.1"/>
    <property type="molecule type" value="Genomic_DNA"/>
</dbReference>
<keyword evidence="2" id="KW-1185">Reference proteome</keyword>
<reference evidence="1 2" key="1">
    <citation type="submission" date="2023-09" db="EMBL/GenBank/DDBJ databases">
        <title>Nesidiocoris tenuis whole genome shotgun sequence.</title>
        <authorList>
            <person name="Shibata T."/>
            <person name="Shimoda M."/>
            <person name="Kobayashi T."/>
            <person name="Uehara T."/>
        </authorList>
    </citation>
    <scope>NUCLEOTIDE SEQUENCE [LARGE SCALE GENOMIC DNA]</scope>
    <source>
        <strain evidence="1 2">Japan</strain>
    </source>
</reference>
<proteinExistence type="predicted"/>
<evidence type="ECO:0000313" key="2">
    <source>
        <dbReference type="Proteomes" id="UP001307889"/>
    </source>
</evidence>
<accession>A0ABN7A7T3</accession>